<name>A0A1G7S4L2_9BACT</name>
<keyword evidence="1" id="KW-0472">Membrane</keyword>
<keyword evidence="1" id="KW-0812">Transmembrane</keyword>
<feature type="transmembrane region" description="Helical" evidence="1">
    <location>
        <begin position="127"/>
        <end position="149"/>
    </location>
</feature>
<reference evidence="3" key="1">
    <citation type="submission" date="2016-10" db="EMBL/GenBank/DDBJ databases">
        <authorList>
            <person name="Varghese N."/>
            <person name="Submissions S."/>
        </authorList>
    </citation>
    <scope>NUCLEOTIDE SEQUENCE [LARGE SCALE GENOMIC DNA]</scope>
    <source>
        <strain evidence="3">BP1-148</strain>
    </source>
</reference>
<organism evidence="2 3">
    <name type="scientific">Prevotella communis</name>
    <dbReference type="NCBI Taxonomy" id="2913614"/>
    <lineage>
        <taxon>Bacteria</taxon>
        <taxon>Pseudomonadati</taxon>
        <taxon>Bacteroidota</taxon>
        <taxon>Bacteroidia</taxon>
        <taxon>Bacteroidales</taxon>
        <taxon>Prevotellaceae</taxon>
        <taxon>Prevotella</taxon>
    </lineage>
</organism>
<feature type="transmembrane region" description="Helical" evidence="1">
    <location>
        <begin position="214"/>
        <end position="231"/>
    </location>
</feature>
<dbReference type="Proteomes" id="UP000198779">
    <property type="component" value="Unassembled WGS sequence"/>
</dbReference>
<sequence length="253" mass="28937">MAHELYHIVLLMAAGINFLIAFVLLYNNIWYRNYGVYCRARMLAALCYVIFAIGFAMHAYFEWRTSWPAAASALSVSYFHIGGVLFGWSHTSLMRPDYLKKKVVLRDLTILLVGLASYWTAVANYSLFVFHFSFIIFFAHASYIAFIFYRTYFLVRRNLVSMPADEMAPKWWTPEAKRTVLSGHHSFVISCHLIVLFGLGGIVVTAVFPHHITPYTVLLCMGIAVYCYIFYSLSEYGNVIDAATYATEDAEKL</sequence>
<dbReference type="AlphaFoldDB" id="A0A1G7S4L2"/>
<dbReference type="EMBL" id="FNCQ01000001">
    <property type="protein sequence ID" value="SDG17894.1"/>
    <property type="molecule type" value="Genomic_DNA"/>
</dbReference>
<feature type="transmembrane region" description="Helical" evidence="1">
    <location>
        <begin position="67"/>
        <end position="91"/>
    </location>
</feature>
<evidence type="ECO:0000313" key="3">
    <source>
        <dbReference type="Proteomes" id="UP000198779"/>
    </source>
</evidence>
<proteinExistence type="predicted"/>
<protein>
    <submittedName>
        <fullName evidence="2">Uncharacterized protein</fullName>
    </submittedName>
</protein>
<accession>A0A1G7S4L2</accession>
<evidence type="ECO:0000313" key="2">
    <source>
        <dbReference type="EMBL" id="SDG17894.1"/>
    </source>
</evidence>
<keyword evidence="3" id="KW-1185">Reference proteome</keyword>
<dbReference type="RefSeq" id="WP_143010051.1">
    <property type="nucleotide sequence ID" value="NZ_FNCQ01000001.1"/>
</dbReference>
<feature type="transmembrane region" description="Helical" evidence="1">
    <location>
        <begin position="42"/>
        <end position="61"/>
    </location>
</feature>
<gene>
    <name evidence="2" type="ORF">SAMN04487901_101191</name>
</gene>
<feature type="transmembrane region" description="Helical" evidence="1">
    <location>
        <begin position="103"/>
        <end position="121"/>
    </location>
</feature>
<evidence type="ECO:0000256" key="1">
    <source>
        <dbReference type="SAM" id="Phobius"/>
    </source>
</evidence>
<keyword evidence="1" id="KW-1133">Transmembrane helix</keyword>
<feature type="transmembrane region" description="Helical" evidence="1">
    <location>
        <begin position="6"/>
        <end position="30"/>
    </location>
</feature>
<feature type="transmembrane region" description="Helical" evidence="1">
    <location>
        <begin position="187"/>
        <end position="208"/>
    </location>
</feature>